<dbReference type="Proteomes" id="UP001237642">
    <property type="component" value="Unassembled WGS sequence"/>
</dbReference>
<dbReference type="InterPro" id="IPR017930">
    <property type="entry name" value="Myb_dom"/>
</dbReference>
<protein>
    <recommendedName>
        <fullName evidence="5">HTH myb-type domain-containing protein</fullName>
    </recommendedName>
</protein>
<accession>A0AAD8M5E3</accession>
<dbReference type="PANTHER" id="PTHR31442:SF29">
    <property type="entry name" value="HOMEODOMAIN-LIKE SUPERFAMILY PROTEIN"/>
    <property type="match status" value="1"/>
</dbReference>
<dbReference type="GO" id="GO:0003700">
    <property type="term" value="F:DNA-binding transcription factor activity"/>
    <property type="evidence" value="ECO:0007669"/>
    <property type="project" value="InterPro"/>
</dbReference>
<dbReference type="AlphaFoldDB" id="A0AAD8M5E3"/>
<dbReference type="SUPFAM" id="SSF46689">
    <property type="entry name" value="Homeodomain-like"/>
    <property type="match status" value="1"/>
</dbReference>
<organism evidence="6 7">
    <name type="scientific">Heracleum sosnowskyi</name>
    <dbReference type="NCBI Taxonomy" id="360622"/>
    <lineage>
        <taxon>Eukaryota</taxon>
        <taxon>Viridiplantae</taxon>
        <taxon>Streptophyta</taxon>
        <taxon>Embryophyta</taxon>
        <taxon>Tracheophyta</taxon>
        <taxon>Spermatophyta</taxon>
        <taxon>Magnoliopsida</taxon>
        <taxon>eudicotyledons</taxon>
        <taxon>Gunneridae</taxon>
        <taxon>Pentapetalae</taxon>
        <taxon>asterids</taxon>
        <taxon>campanulids</taxon>
        <taxon>Apiales</taxon>
        <taxon>Apiaceae</taxon>
        <taxon>Apioideae</taxon>
        <taxon>apioid superclade</taxon>
        <taxon>Tordylieae</taxon>
        <taxon>Tordyliinae</taxon>
        <taxon>Heracleum</taxon>
    </lineage>
</organism>
<gene>
    <name evidence="6" type="ORF">POM88_044628</name>
</gene>
<dbReference type="NCBIfam" id="TIGR01557">
    <property type="entry name" value="myb_SHAQKYF"/>
    <property type="match status" value="1"/>
</dbReference>
<feature type="domain" description="HTH myb-type" evidence="5">
    <location>
        <begin position="108"/>
        <end position="160"/>
    </location>
</feature>
<sequence length="246" mass="27248">MSSPMNSSVPSPNNSMNLSYSMQQLSMQQISEQQNYAVHQIQGSSAMTGQFPCYHQAPAVQHTQHLAEPIGPQQELQQTQEQPQQIVEEGQVQFQRPLLGMGKPRLYWSRGLHARFVRAVSELGGSSSATPKEILNKMNVPGLTREQVKSHLQKVRTSEARKTLQQGMQNSVNGSLQLSGQGPSAASWSSAPLQLSEDGWESFKADIQAYGQFLQSSETPPMYSQHFMFAPEGDYQENANGSKFGF</sequence>
<evidence type="ECO:0000256" key="2">
    <source>
        <dbReference type="ARBA" id="ARBA00023015"/>
    </source>
</evidence>
<dbReference type="InterPro" id="IPR009057">
    <property type="entry name" value="Homeodomain-like_sf"/>
</dbReference>
<keyword evidence="4" id="KW-0539">Nucleus</keyword>
<evidence type="ECO:0000259" key="5">
    <source>
        <dbReference type="PROSITE" id="PS51294"/>
    </source>
</evidence>
<reference evidence="6" key="1">
    <citation type="submission" date="2023-02" db="EMBL/GenBank/DDBJ databases">
        <title>Genome of toxic invasive species Heracleum sosnowskyi carries increased number of genes despite the absence of recent whole-genome duplications.</title>
        <authorList>
            <person name="Schelkunov M."/>
            <person name="Shtratnikova V."/>
            <person name="Makarenko M."/>
            <person name="Klepikova A."/>
            <person name="Omelchenko D."/>
            <person name="Novikova G."/>
            <person name="Obukhova E."/>
            <person name="Bogdanov V."/>
            <person name="Penin A."/>
            <person name="Logacheva M."/>
        </authorList>
    </citation>
    <scope>NUCLEOTIDE SEQUENCE</scope>
    <source>
        <strain evidence="6">Hsosn_3</strain>
        <tissue evidence="6">Leaf</tissue>
    </source>
</reference>
<dbReference type="Pfam" id="PF00249">
    <property type="entry name" value="Myb_DNA-binding"/>
    <property type="match status" value="1"/>
</dbReference>
<evidence type="ECO:0000256" key="3">
    <source>
        <dbReference type="ARBA" id="ARBA00023163"/>
    </source>
</evidence>
<keyword evidence="7" id="KW-1185">Reference proteome</keyword>
<dbReference type="GO" id="GO:0005634">
    <property type="term" value="C:nucleus"/>
    <property type="evidence" value="ECO:0007669"/>
    <property type="project" value="UniProtKB-SubCell"/>
</dbReference>
<evidence type="ECO:0000256" key="4">
    <source>
        <dbReference type="ARBA" id="ARBA00023242"/>
    </source>
</evidence>
<dbReference type="EMBL" id="JAUIZM010000010">
    <property type="protein sequence ID" value="KAK1360154.1"/>
    <property type="molecule type" value="Genomic_DNA"/>
</dbReference>
<reference evidence="6" key="2">
    <citation type="submission" date="2023-05" db="EMBL/GenBank/DDBJ databases">
        <authorList>
            <person name="Schelkunov M.I."/>
        </authorList>
    </citation>
    <scope>NUCLEOTIDE SEQUENCE</scope>
    <source>
        <strain evidence="6">Hsosn_3</strain>
        <tissue evidence="6">Leaf</tissue>
    </source>
</reference>
<keyword evidence="3" id="KW-0804">Transcription</keyword>
<dbReference type="PROSITE" id="PS51294">
    <property type="entry name" value="HTH_MYB"/>
    <property type="match status" value="1"/>
</dbReference>
<evidence type="ECO:0000256" key="1">
    <source>
        <dbReference type="ARBA" id="ARBA00004123"/>
    </source>
</evidence>
<name>A0AAD8M5E3_9APIA</name>
<proteinExistence type="predicted"/>
<comment type="caution">
    <text evidence="6">The sequence shown here is derived from an EMBL/GenBank/DDBJ whole genome shotgun (WGS) entry which is preliminary data.</text>
</comment>
<dbReference type="FunFam" id="1.10.10.60:FF:000007">
    <property type="entry name" value="Two-component response regulator"/>
    <property type="match status" value="1"/>
</dbReference>
<dbReference type="Gene3D" id="1.10.10.60">
    <property type="entry name" value="Homeodomain-like"/>
    <property type="match status" value="1"/>
</dbReference>
<dbReference type="GO" id="GO:0003677">
    <property type="term" value="F:DNA binding"/>
    <property type="evidence" value="ECO:0007669"/>
    <property type="project" value="InterPro"/>
</dbReference>
<keyword evidence="2" id="KW-0805">Transcription regulation</keyword>
<evidence type="ECO:0000313" key="7">
    <source>
        <dbReference type="Proteomes" id="UP001237642"/>
    </source>
</evidence>
<dbReference type="InterPro" id="IPR006447">
    <property type="entry name" value="Myb_dom_plants"/>
</dbReference>
<evidence type="ECO:0000313" key="6">
    <source>
        <dbReference type="EMBL" id="KAK1360154.1"/>
    </source>
</evidence>
<dbReference type="InterPro" id="IPR044841">
    <property type="entry name" value="LUX/BOA-like"/>
</dbReference>
<dbReference type="PANTHER" id="PTHR31442">
    <property type="entry name" value="HOMEODOMAIN-LIKE SUPERFAMILY PROTEIN-RELATED"/>
    <property type="match status" value="1"/>
</dbReference>
<dbReference type="InterPro" id="IPR001005">
    <property type="entry name" value="SANT/Myb"/>
</dbReference>
<comment type="subcellular location">
    <subcellularLocation>
        <location evidence="1">Nucleus</location>
    </subcellularLocation>
</comment>